<dbReference type="Pfam" id="PF01584">
    <property type="entry name" value="CheW"/>
    <property type="match status" value="1"/>
</dbReference>
<evidence type="ECO:0000256" key="3">
    <source>
        <dbReference type="ARBA" id="ARBA00022490"/>
    </source>
</evidence>
<gene>
    <name evidence="5" type="primary">cheW_3</name>
    <name evidence="5" type="ORF">THMIRHAT_23460</name>
</gene>
<keyword evidence="3" id="KW-0963">Cytoplasm</keyword>
<dbReference type="InterPro" id="IPR002545">
    <property type="entry name" value="CheW-lke_dom"/>
</dbReference>
<dbReference type="PANTHER" id="PTHR22617">
    <property type="entry name" value="CHEMOTAXIS SENSOR HISTIDINE KINASE-RELATED"/>
    <property type="match status" value="1"/>
</dbReference>
<dbReference type="GO" id="GO:0005829">
    <property type="term" value="C:cytosol"/>
    <property type="evidence" value="ECO:0007669"/>
    <property type="project" value="TreeGrafter"/>
</dbReference>
<dbReference type="GO" id="GO:0007165">
    <property type="term" value="P:signal transduction"/>
    <property type="evidence" value="ECO:0007669"/>
    <property type="project" value="InterPro"/>
</dbReference>
<dbReference type="Proteomes" id="UP000501466">
    <property type="component" value="Chromosome"/>
</dbReference>
<proteinExistence type="predicted"/>
<dbReference type="SUPFAM" id="SSF50341">
    <property type="entry name" value="CheW-like"/>
    <property type="match status" value="1"/>
</dbReference>
<dbReference type="EMBL" id="AP021888">
    <property type="protein sequence ID" value="BBP44600.1"/>
    <property type="molecule type" value="Genomic_DNA"/>
</dbReference>
<sequence>MEASVSSASTSAGNEASFVASTQAAEQVLTFVLGRETYGLDILRVQEIRGWEPPTQLPQMPHYVKGVINMRGAVIPIVDLRQRFEIGQPTYDDSTVVIITKMRATDKIEGKQIEKTIGMVVDGVSDVESVDMQQLQPAPAFSEAGQVGEQFIKGLANVAEAQSADDKMIIVLNVDALIHQGIFNQLRH</sequence>
<dbReference type="AlphaFoldDB" id="A0A6F8PRI6"/>
<dbReference type="GO" id="GO:0006935">
    <property type="term" value="P:chemotaxis"/>
    <property type="evidence" value="ECO:0007669"/>
    <property type="project" value="InterPro"/>
</dbReference>
<organism evidence="5 6">
    <name type="scientific">Thiosulfativibrio zosterae</name>
    <dbReference type="NCBI Taxonomy" id="2675053"/>
    <lineage>
        <taxon>Bacteria</taxon>
        <taxon>Pseudomonadati</taxon>
        <taxon>Pseudomonadota</taxon>
        <taxon>Gammaproteobacteria</taxon>
        <taxon>Thiotrichales</taxon>
        <taxon>Piscirickettsiaceae</taxon>
        <taxon>Thiosulfativibrio</taxon>
    </lineage>
</organism>
<comment type="subcellular location">
    <subcellularLocation>
        <location evidence="1">Cytoplasm</location>
    </subcellularLocation>
</comment>
<evidence type="ECO:0000256" key="1">
    <source>
        <dbReference type="ARBA" id="ARBA00004496"/>
    </source>
</evidence>
<dbReference type="InterPro" id="IPR039315">
    <property type="entry name" value="CheW"/>
</dbReference>
<dbReference type="KEGG" id="tzo:THMIRHAT_23460"/>
<name>A0A6F8PRI6_9GAMM</name>
<reference evidence="6" key="1">
    <citation type="submission" date="2019-11" db="EMBL/GenBank/DDBJ databases">
        <title>Isolation and characterization of two novel species in the genus Thiomicrorhabdus.</title>
        <authorList>
            <person name="Mochizuki J."/>
            <person name="Kojima H."/>
            <person name="Fukui M."/>
        </authorList>
    </citation>
    <scope>NUCLEOTIDE SEQUENCE [LARGE SCALE GENOMIC DNA]</scope>
    <source>
        <strain evidence="6">AkT22</strain>
    </source>
</reference>
<feature type="domain" description="CheW-like" evidence="4">
    <location>
        <begin position="25"/>
        <end position="183"/>
    </location>
</feature>
<dbReference type="SMART" id="SM00260">
    <property type="entry name" value="CheW"/>
    <property type="match status" value="1"/>
</dbReference>
<dbReference type="Gene3D" id="2.40.50.180">
    <property type="entry name" value="CheA-289, Domain 4"/>
    <property type="match status" value="1"/>
</dbReference>
<dbReference type="RefSeq" id="WP_173292309.1">
    <property type="nucleotide sequence ID" value="NZ_AP021888.1"/>
</dbReference>
<evidence type="ECO:0000259" key="4">
    <source>
        <dbReference type="PROSITE" id="PS50851"/>
    </source>
</evidence>
<accession>A0A6F8PRI6</accession>
<evidence type="ECO:0000313" key="5">
    <source>
        <dbReference type="EMBL" id="BBP44600.1"/>
    </source>
</evidence>
<evidence type="ECO:0000256" key="2">
    <source>
        <dbReference type="ARBA" id="ARBA00021483"/>
    </source>
</evidence>
<dbReference type="Gene3D" id="2.30.30.40">
    <property type="entry name" value="SH3 Domains"/>
    <property type="match status" value="1"/>
</dbReference>
<keyword evidence="6" id="KW-1185">Reference proteome</keyword>
<dbReference type="InterPro" id="IPR036061">
    <property type="entry name" value="CheW-like_dom_sf"/>
</dbReference>
<dbReference type="PROSITE" id="PS50851">
    <property type="entry name" value="CHEW"/>
    <property type="match status" value="1"/>
</dbReference>
<evidence type="ECO:0000313" key="6">
    <source>
        <dbReference type="Proteomes" id="UP000501466"/>
    </source>
</evidence>
<protein>
    <recommendedName>
        <fullName evidence="2">Chemotaxis protein CheW</fullName>
    </recommendedName>
</protein>
<dbReference type="PANTHER" id="PTHR22617:SF45">
    <property type="entry name" value="CHEMOTAXIS PROTEIN CHEW"/>
    <property type="match status" value="1"/>
</dbReference>